<comment type="caution">
    <text evidence="1">The sequence shown here is derived from an EMBL/GenBank/DDBJ whole genome shotgun (WGS) entry which is preliminary data.</text>
</comment>
<dbReference type="OrthoDB" id="9806750at2"/>
<dbReference type="RefSeq" id="WP_034435036.1">
    <property type="nucleotide sequence ID" value="NZ_CBTK010000258.1"/>
</dbReference>
<dbReference type="EMBL" id="CBTK010000258">
    <property type="protein sequence ID" value="CDH46360.1"/>
    <property type="molecule type" value="Genomic_DNA"/>
</dbReference>
<proteinExistence type="predicted"/>
<gene>
    <name evidence="1" type="ORF">BN874_430012</name>
</gene>
<keyword evidence="2" id="KW-1185">Reference proteome</keyword>
<name>A0A7U7GDF7_9GAMM</name>
<dbReference type="AlphaFoldDB" id="A0A7U7GDF7"/>
<organism evidence="1 2">
    <name type="scientific">Candidatus Contendobacter odensis Run_B_J11</name>
    <dbReference type="NCBI Taxonomy" id="1400861"/>
    <lineage>
        <taxon>Bacteria</taxon>
        <taxon>Pseudomonadati</taxon>
        <taxon>Pseudomonadota</taxon>
        <taxon>Gammaproteobacteria</taxon>
        <taxon>Candidatus Competibacteraceae</taxon>
        <taxon>Candidatus Contendibacter</taxon>
    </lineage>
</organism>
<protein>
    <submittedName>
        <fullName evidence="1">Uncharacterized protein</fullName>
    </submittedName>
</protein>
<sequence length="321" mass="34629">MSALAALRTPDDDAHSVQIALRTLTPLYTGGVGQHGDQIHPSGLLGGVRRFSCLLAAAIGDPGFEHAVWGTSTDAKEHHAKRIALRVDASGLEKINPVAGNGRLNWPRPDGKPRQGWYYNVAHEGALRLTLTRRGISDPHWQLLLLALWIQIRHATFGSRDQWGLGVLATDALPDVEPLKPSAAAAPLAEKPGLHRALFAEIQFRRPLPLNWSARLEQGLRWREHLRGSFRNADEDAPLRHYLFGNLGQYGGAINLSALYPQGNNGCALRIWGDSAYHAAPIRRSAWPNCANAAAGDSAGTGGSLAGRASAHLARRRGASG</sequence>
<evidence type="ECO:0000313" key="2">
    <source>
        <dbReference type="Proteomes" id="UP000019184"/>
    </source>
</evidence>
<evidence type="ECO:0000313" key="1">
    <source>
        <dbReference type="EMBL" id="CDH46360.1"/>
    </source>
</evidence>
<accession>A0A7U7GDF7</accession>
<reference evidence="1 2" key="1">
    <citation type="journal article" date="2014" name="ISME J.">
        <title>Candidatus Competibacter-lineage genomes retrieved from metagenomes reveal functional metabolic diversity.</title>
        <authorList>
            <person name="McIlroy S.J."/>
            <person name="Albertsen M."/>
            <person name="Andresen E.K."/>
            <person name="Saunders A.M."/>
            <person name="Kristiansen R."/>
            <person name="Stokholm-Bjerregaard M."/>
            <person name="Nielsen K.L."/>
            <person name="Nielsen P.H."/>
        </authorList>
    </citation>
    <scope>NUCLEOTIDE SEQUENCE [LARGE SCALE GENOMIC DNA]</scope>
    <source>
        <strain evidence="1 2">Run_B_J11</strain>
    </source>
</reference>
<dbReference type="Proteomes" id="UP000019184">
    <property type="component" value="Unassembled WGS sequence"/>
</dbReference>